<proteinExistence type="predicted"/>
<sequence>MLYLFCRGYLINLARVVALDAAEKMVYFDEEGNIACPVATRRLRDLKRKLT</sequence>
<evidence type="ECO:0000313" key="2">
    <source>
        <dbReference type="EMBL" id="KRM63207.1"/>
    </source>
</evidence>
<feature type="domain" description="HTH LytTR-type" evidence="1">
    <location>
        <begin position="1"/>
        <end position="51"/>
    </location>
</feature>
<accession>A0A0R2A7Z0</accession>
<organism evidence="2 3">
    <name type="scientific">Ligilactobacillus agilis DSM 20509</name>
    <dbReference type="NCBI Taxonomy" id="1423718"/>
    <lineage>
        <taxon>Bacteria</taxon>
        <taxon>Bacillati</taxon>
        <taxon>Bacillota</taxon>
        <taxon>Bacilli</taxon>
        <taxon>Lactobacillales</taxon>
        <taxon>Lactobacillaceae</taxon>
        <taxon>Ligilactobacillus</taxon>
    </lineage>
</organism>
<protein>
    <recommendedName>
        <fullName evidence="1">HTH LytTR-type domain-containing protein</fullName>
    </recommendedName>
</protein>
<dbReference type="GO" id="GO:0003677">
    <property type="term" value="F:DNA binding"/>
    <property type="evidence" value="ECO:0007669"/>
    <property type="project" value="InterPro"/>
</dbReference>
<reference evidence="2 3" key="1">
    <citation type="journal article" date="2015" name="Genome Announc.">
        <title>Expanding the biotechnology potential of lactobacilli through comparative genomics of 213 strains and associated genera.</title>
        <authorList>
            <person name="Sun Z."/>
            <person name="Harris H.M."/>
            <person name="McCann A."/>
            <person name="Guo C."/>
            <person name="Argimon S."/>
            <person name="Zhang W."/>
            <person name="Yang X."/>
            <person name="Jeffery I.B."/>
            <person name="Cooney J.C."/>
            <person name="Kagawa T.F."/>
            <person name="Liu W."/>
            <person name="Song Y."/>
            <person name="Salvetti E."/>
            <person name="Wrobel A."/>
            <person name="Rasinkangas P."/>
            <person name="Parkhill J."/>
            <person name="Rea M.C."/>
            <person name="O'Sullivan O."/>
            <person name="Ritari J."/>
            <person name="Douillard F.P."/>
            <person name="Paul Ross R."/>
            <person name="Yang R."/>
            <person name="Briner A.E."/>
            <person name="Felis G.E."/>
            <person name="de Vos W.M."/>
            <person name="Barrangou R."/>
            <person name="Klaenhammer T.R."/>
            <person name="Caufield P.W."/>
            <person name="Cui Y."/>
            <person name="Zhang H."/>
            <person name="O'Toole P.W."/>
        </authorList>
    </citation>
    <scope>NUCLEOTIDE SEQUENCE [LARGE SCALE GENOMIC DNA]</scope>
    <source>
        <strain evidence="2 3">DSM 20509</strain>
    </source>
</reference>
<dbReference type="InterPro" id="IPR007492">
    <property type="entry name" value="LytTR_DNA-bd_dom"/>
</dbReference>
<dbReference type="Proteomes" id="UP000051008">
    <property type="component" value="Unassembled WGS sequence"/>
</dbReference>
<name>A0A0R2A7Z0_9LACO</name>
<dbReference type="PATRIC" id="fig|1423718.3.peg.838"/>
<dbReference type="EMBL" id="AYYP01000068">
    <property type="protein sequence ID" value="KRM63207.1"/>
    <property type="molecule type" value="Genomic_DNA"/>
</dbReference>
<comment type="caution">
    <text evidence="2">The sequence shown here is derived from an EMBL/GenBank/DDBJ whole genome shotgun (WGS) entry which is preliminary data.</text>
</comment>
<gene>
    <name evidence="2" type="ORF">FC14_GL000804</name>
</gene>
<dbReference type="PROSITE" id="PS50930">
    <property type="entry name" value="HTH_LYTTR"/>
    <property type="match status" value="1"/>
</dbReference>
<evidence type="ECO:0000259" key="1">
    <source>
        <dbReference type="PROSITE" id="PS50930"/>
    </source>
</evidence>
<dbReference type="AlphaFoldDB" id="A0A0R2A7Z0"/>
<keyword evidence="3" id="KW-1185">Reference proteome</keyword>
<evidence type="ECO:0000313" key="3">
    <source>
        <dbReference type="Proteomes" id="UP000051008"/>
    </source>
</evidence>